<keyword evidence="15" id="KW-0961">Cell wall biogenesis/degradation</keyword>
<evidence type="ECO:0000259" key="26">
    <source>
        <dbReference type="Pfam" id="PF05028"/>
    </source>
</evidence>
<dbReference type="InterPro" id="IPR011050">
    <property type="entry name" value="Pectin_lyase_fold/virulence"/>
</dbReference>
<evidence type="ECO:0000256" key="22">
    <source>
        <dbReference type="ARBA" id="ARBA00070681"/>
    </source>
</evidence>
<evidence type="ECO:0000256" key="13">
    <source>
        <dbReference type="ARBA" id="ARBA00023180"/>
    </source>
</evidence>
<evidence type="ECO:0000256" key="4">
    <source>
        <dbReference type="ARBA" id="ARBA00008891"/>
    </source>
</evidence>
<evidence type="ECO:0000256" key="6">
    <source>
        <dbReference type="ARBA" id="ARBA00013229"/>
    </source>
</evidence>
<evidence type="ECO:0000256" key="15">
    <source>
        <dbReference type="ARBA" id="ARBA00023316"/>
    </source>
</evidence>
<feature type="active site" evidence="23">
    <location>
        <position position="751"/>
    </location>
</feature>
<accession>A0A8H6PIP9</accession>
<evidence type="ECO:0000256" key="7">
    <source>
        <dbReference type="ARBA" id="ARBA00022525"/>
    </source>
</evidence>
<evidence type="ECO:0000256" key="18">
    <source>
        <dbReference type="ARBA" id="ARBA00041404"/>
    </source>
</evidence>
<dbReference type="EC" id="3.1.1.11" evidence="6"/>
<dbReference type="SUPFAM" id="SSF51126">
    <property type="entry name" value="Pectin lyase-like"/>
    <property type="match status" value="2"/>
</dbReference>
<comment type="caution">
    <text evidence="29">The sequence shown here is derived from an EMBL/GenBank/DDBJ whole genome shotgun (WGS) entry which is preliminary data.</text>
</comment>
<dbReference type="Pfam" id="PF20811">
    <property type="entry name" value="PARG_cat_N"/>
    <property type="match status" value="1"/>
</dbReference>
<dbReference type="GO" id="GO:0004649">
    <property type="term" value="F:poly(ADP-ribose) glycohydrolase activity"/>
    <property type="evidence" value="ECO:0007669"/>
    <property type="project" value="InterPro"/>
</dbReference>
<evidence type="ECO:0000313" key="28">
    <source>
        <dbReference type="EMBL" id="KAF7113645.1"/>
    </source>
</evidence>
<comment type="similarity">
    <text evidence="4">Belongs to the pectinesterase family.</text>
</comment>
<dbReference type="GO" id="GO:0005576">
    <property type="term" value="C:extracellular region"/>
    <property type="evidence" value="ECO:0007669"/>
    <property type="project" value="UniProtKB-SubCell"/>
</dbReference>
<dbReference type="InterPro" id="IPR006626">
    <property type="entry name" value="PbH1"/>
</dbReference>
<dbReference type="InterPro" id="IPR033131">
    <property type="entry name" value="Pectinesterase_Asp_AS"/>
</dbReference>
<feature type="domain" description="PARG helical" evidence="27">
    <location>
        <begin position="85"/>
        <end position="197"/>
    </location>
</feature>
<reference evidence="29" key="1">
    <citation type="submission" date="2020-06" db="EMBL/GenBank/DDBJ databases">
        <title>Draft genome sequences of strains closely related to Aspergillus parafelis and Aspergillus hiratsukae.</title>
        <authorList>
            <person name="Dos Santos R.A.C."/>
            <person name="Rivero-Menendez O."/>
            <person name="Steenwyk J.L."/>
            <person name="Mead M.E."/>
            <person name="Goldman G.H."/>
            <person name="Alastruey-Izquierdo A."/>
            <person name="Rokas A."/>
        </authorList>
    </citation>
    <scope>NUCLEOTIDE SEQUENCE</scope>
    <source>
        <strain evidence="28">CNM-CM5793</strain>
        <strain evidence="29">CNM-CM6106</strain>
    </source>
</reference>
<name>A0A8H6PIP9_9EURO</name>
<feature type="domain" description="Pectinesterase catalytic" evidence="25">
    <location>
        <begin position="601"/>
        <end position="864"/>
    </location>
</feature>
<evidence type="ECO:0000256" key="1">
    <source>
        <dbReference type="ARBA" id="ARBA00004613"/>
    </source>
</evidence>
<gene>
    <name evidence="28" type="ORF">CNMCM5793_003001</name>
    <name evidence="29" type="ORF">CNMCM6106_002746</name>
</gene>
<evidence type="ECO:0000256" key="9">
    <source>
        <dbReference type="ARBA" id="ARBA00022737"/>
    </source>
</evidence>
<dbReference type="GO" id="GO:0045490">
    <property type="term" value="P:pectin catabolic process"/>
    <property type="evidence" value="ECO:0007669"/>
    <property type="project" value="UniProtKB-UniPathway"/>
</dbReference>
<keyword evidence="10" id="KW-0378">Hydrolase</keyword>
<dbReference type="GO" id="GO:0042545">
    <property type="term" value="P:cell wall modification"/>
    <property type="evidence" value="ECO:0007669"/>
    <property type="project" value="InterPro"/>
</dbReference>
<evidence type="ECO:0000259" key="27">
    <source>
        <dbReference type="Pfam" id="PF20811"/>
    </source>
</evidence>
<dbReference type="Pfam" id="PF01095">
    <property type="entry name" value="Pectinesterase"/>
    <property type="match status" value="1"/>
</dbReference>
<dbReference type="Proteomes" id="UP000662466">
    <property type="component" value="Unassembled WGS sequence"/>
</dbReference>
<dbReference type="GO" id="GO:0004650">
    <property type="term" value="F:polygalacturonase activity"/>
    <property type="evidence" value="ECO:0007669"/>
    <property type="project" value="UniProtKB-EC"/>
</dbReference>
<dbReference type="InterPro" id="IPR050434">
    <property type="entry name" value="Glycosyl_hydrlase_28"/>
</dbReference>
<dbReference type="PANTHER" id="PTHR31884">
    <property type="entry name" value="POLYGALACTURONASE"/>
    <property type="match status" value="1"/>
</dbReference>
<dbReference type="InterPro" id="IPR000743">
    <property type="entry name" value="Glyco_hydro_28"/>
</dbReference>
<evidence type="ECO:0000256" key="2">
    <source>
        <dbReference type="ARBA" id="ARBA00005184"/>
    </source>
</evidence>
<dbReference type="InterPro" id="IPR046372">
    <property type="entry name" value="PARG_cat_C"/>
</dbReference>
<evidence type="ECO:0000256" key="10">
    <source>
        <dbReference type="ARBA" id="ARBA00022801"/>
    </source>
</evidence>
<keyword evidence="8" id="KW-0732">Signal</keyword>
<comment type="similarity">
    <text evidence="3">Belongs to the glycosyl hydrolase 28 family.</text>
</comment>
<dbReference type="FunFam" id="2.160.20.10:FF:000002">
    <property type="entry name" value="Endopolygalacturonase D"/>
    <property type="match status" value="1"/>
</dbReference>
<comment type="pathway">
    <text evidence="2">Glycan metabolism; pectin degradation; 2-dehydro-3-deoxy-D-gluconate from pectin: step 1/5.</text>
</comment>
<keyword evidence="14" id="KW-0326">Glycosidase</keyword>
<evidence type="ECO:0000256" key="16">
    <source>
        <dbReference type="ARBA" id="ARBA00034074"/>
    </source>
</evidence>
<dbReference type="Gene3D" id="2.160.20.10">
    <property type="entry name" value="Single-stranded right-handed beta-helix, Pectin lyase-like"/>
    <property type="match status" value="2"/>
</dbReference>
<evidence type="ECO:0000256" key="19">
    <source>
        <dbReference type="ARBA" id="ARBA00042203"/>
    </source>
</evidence>
<dbReference type="InterPro" id="IPR012334">
    <property type="entry name" value="Pectin_lyas_fold"/>
</dbReference>
<protein>
    <recommendedName>
        <fullName evidence="22">Probable pectinesterase A</fullName>
        <ecNumber evidence="6">3.1.1.11</ecNumber>
        <ecNumber evidence="5">3.2.1.15</ecNumber>
    </recommendedName>
    <alternativeName>
        <fullName evidence="19">Pectin methylesterase A</fullName>
    </alternativeName>
    <alternativeName>
        <fullName evidence="18">Pectinase D</fullName>
    </alternativeName>
    <alternativeName>
        <fullName evidence="20">Polygalacturonase D</fullName>
    </alternativeName>
</protein>
<keyword evidence="7" id="KW-0964">Secreted</keyword>
<feature type="domain" description="PARG catalytic Macro" evidence="26">
    <location>
        <begin position="253"/>
        <end position="431"/>
    </location>
</feature>
<organism evidence="29 31">
    <name type="scientific">Aspergillus hiratsukae</name>
    <dbReference type="NCBI Taxonomy" id="1194566"/>
    <lineage>
        <taxon>Eukaryota</taxon>
        <taxon>Fungi</taxon>
        <taxon>Dikarya</taxon>
        <taxon>Ascomycota</taxon>
        <taxon>Pezizomycotina</taxon>
        <taxon>Eurotiomycetes</taxon>
        <taxon>Eurotiomycetidae</taxon>
        <taxon>Eurotiales</taxon>
        <taxon>Aspergillaceae</taxon>
        <taxon>Aspergillus</taxon>
        <taxon>Aspergillus subgen. Fumigati</taxon>
    </lineage>
</organism>
<evidence type="ECO:0000256" key="20">
    <source>
        <dbReference type="ARBA" id="ARBA00042861"/>
    </source>
</evidence>
<evidence type="ECO:0000256" key="14">
    <source>
        <dbReference type="ARBA" id="ARBA00023295"/>
    </source>
</evidence>
<dbReference type="PROSITE" id="PS00502">
    <property type="entry name" value="POLYGALACTURONASE"/>
    <property type="match status" value="1"/>
</dbReference>
<comment type="subcellular location">
    <subcellularLocation>
        <location evidence="1">Secreted</location>
    </subcellularLocation>
</comment>
<keyword evidence="11" id="KW-0063">Aspartyl esterase</keyword>
<sequence>MTFILPCSPTITRQDRFDFLESDELETPFWKILEYILSDSLESVTDVASLINVLETISVILRGEALTNYAFLQYFLDTHLGDSKSEKSRNFFTVIWPGLVHLALELPSLFPDSCIPPFNAKSTNELILSRRQVACLVIHQFLCSLPAHPWHTESFVDLSPWYADNFSLHRGAVHAYLTALFTYFERLATSNDEDGIIHHQVYDWPIIFTMRLSDEDLESRLSSSSKLNRLDVITLPQASTAPEYLGLPGGACVVSANKCLGFGPTGTQEEVHVGISPEAYSATLLAPPLRDNQVLVCQGAEAMVSIEGYGRQARLSSVLHAETKNPHIDWRSRVMLFMDALELDLVGSPSPAGEYIADLRPDLLHRELIKAYTAFRTPTRGSSESYSHVATGPWGCGAFGGNRQVKAIIQWCAASMAGVSTLRYICSGTDQRHFATELQEFVSRVEGIPEKNREAEKSEPSMVKDNTASCSTASSRIFRRTDIDAWNTVNIAILFPTRIHAGEPSSTIPSDIFGFVLKPVAPNFAVAEAVQHSTNGNSINPNTTLLGMLLSLAIAACVAVTQAIPGYPVARETWGTCSGEHVRVSPPAGAVVVDNSANPHPGSHATVQAGVNALSTTTTHPQQLFILPGTYKEQVYIPRLNSNLTVQGYTCNAQSYQDNKVTITYDLALINTTSDDLTATLRQWNPNTKIYNLNIVNTFGHIPQNGQNLAVSAEADGQAYYGCQLIGYQDTLLAETGRQLYAKSLIVGAVDFIFGQTALAWLEGIDIRTIAKGGITASGRDSASNPSWYVISQSTVAGINDSIPAGINYLGRPWRDYARVVFQETYLGNNIAPAGWSEWSTSTPNTDHVFFAEYANYGPGSASQEGPRASFSQQLTAPISIRSILGESFQDEWWVDAEYLDSSDFEDRPKLTWTHTSPTPTPTTESTPACTCTAYSQIPSAVASCTNIVLSNIAAPNGSAIDLSALLPGTTVTFDGTTTFGSTNSSSFNPITISGANVTITATPGAIIDGNGQAYWDGQGSNGGVPKPDHFVTVKHVTGTSAIRGLTIRNWPTHLFYINECSDLVFEDLLLDNTAGDAPNARSGGLPAAHNTDGFDVSSCTNLVIRRSTVYNQDDCVAITSGNNMTISELQCHNGHGLSIGSVGGKSDNNVTNILVPPPSPSSLYFTNSSVINSQNGCRIKTNYNTTGYVANITYSNIRIQDASVYGIDVQQDYLNGGPTGTPSNGVLIENVSFLNVVGTATSSASDYYILCGDGSCEDFVFENVRIAGGGVASSCNYPASGCPQL</sequence>
<evidence type="ECO:0000313" key="30">
    <source>
        <dbReference type="Proteomes" id="UP000630445"/>
    </source>
</evidence>
<dbReference type="EMBL" id="JACBAD010002130">
    <property type="protein sequence ID" value="KAF7113645.1"/>
    <property type="molecule type" value="Genomic_DNA"/>
</dbReference>
<feature type="active site" evidence="24">
    <location>
        <position position="1136"/>
    </location>
</feature>
<comment type="catalytic activity">
    <reaction evidence="16">
        <text>(1,4-alpha-D-galacturonosyl)n+m + H2O = (1,4-alpha-D-galacturonosyl)n + (1,4-alpha-D-galacturonosyl)m.</text>
        <dbReference type="EC" id="3.2.1.15"/>
    </reaction>
</comment>
<dbReference type="GO" id="GO:0006282">
    <property type="term" value="P:regulation of DNA repair"/>
    <property type="evidence" value="ECO:0007669"/>
    <property type="project" value="InterPro"/>
</dbReference>
<evidence type="ECO:0000256" key="21">
    <source>
        <dbReference type="ARBA" id="ARBA00047928"/>
    </source>
</evidence>
<keyword evidence="13" id="KW-0325">Glycoprotein</keyword>
<keyword evidence="12" id="KW-1015">Disulfide bond</keyword>
<evidence type="ECO:0000313" key="31">
    <source>
        <dbReference type="Proteomes" id="UP000662466"/>
    </source>
</evidence>
<dbReference type="EC" id="3.2.1.15" evidence="5"/>
<evidence type="ECO:0000256" key="24">
    <source>
        <dbReference type="PROSITE-ProRule" id="PRU10052"/>
    </source>
</evidence>
<dbReference type="InterPro" id="IPR000070">
    <property type="entry name" value="Pectinesterase_cat"/>
</dbReference>
<dbReference type="UniPathway" id="UPA00545">
    <property type="reaction ID" value="UER00823"/>
</dbReference>
<dbReference type="InterPro" id="IPR048362">
    <property type="entry name" value="PARG_helical"/>
</dbReference>
<proteinExistence type="inferred from homology"/>
<dbReference type="Pfam" id="PF00295">
    <property type="entry name" value="Glyco_hydro_28"/>
    <property type="match status" value="1"/>
</dbReference>
<dbReference type="Pfam" id="PF05028">
    <property type="entry name" value="PARG_cat_C"/>
    <property type="match status" value="1"/>
</dbReference>
<dbReference type="GO" id="GO:0030599">
    <property type="term" value="F:pectinesterase activity"/>
    <property type="evidence" value="ECO:0007669"/>
    <property type="project" value="UniProtKB-EC"/>
</dbReference>
<evidence type="ECO:0000256" key="12">
    <source>
        <dbReference type="ARBA" id="ARBA00023157"/>
    </source>
</evidence>
<dbReference type="OrthoDB" id="1546079at2759"/>
<keyword evidence="30" id="KW-1185">Reference proteome</keyword>
<dbReference type="EMBL" id="JACBAF010002320">
    <property type="protein sequence ID" value="KAF7155291.1"/>
    <property type="molecule type" value="Genomic_DNA"/>
</dbReference>
<dbReference type="Proteomes" id="UP000630445">
    <property type="component" value="Unassembled WGS sequence"/>
</dbReference>
<dbReference type="PANTHER" id="PTHR31884:SF9">
    <property type="entry name" value="ENDOPOLYGALACTURONASE D-RELATED"/>
    <property type="match status" value="1"/>
</dbReference>
<evidence type="ECO:0000256" key="11">
    <source>
        <dbReference type="ARBA" id="ARBA00023085"/>
    </source>
</evidence>
<dbReference type="PROSITE" id="PS00503">
    <property type="entry name" value="PECTINESTERASE_2"/>
    <property type="match status" value="1"/>
</dbReference>
<dbReference type="FunFam" id="2.160.20.10:FF:000014">
    <property type="entry name" value="Pectinesterase"/>
    <property type="match status" value="1"/>
</dbReference>
<comment type="catalytic activity">
    <reaction evidence="21">
        <text>[(1-&gt;4)-alpha-D-galacturonosyl methyl ester](n) + n H2O = [(1-&gt;4)-alpha-D-galacturonosyl](n) + n methanol + n H(+)</text>
        <dbReference type="Rhea" id="RHEA:22380"/>
        <dbReference type="Rhea" id="RHEA-COMP:14570"/>
        <dbReference type="Rhea" id="RHEA-COMP:14573"/>
        <dbReference type="ChEBI" id="CHEBI:15377"/>
        <dbReference type="ChEBI" id="CHEBI:15378"/>
        <dbReference type="ChEBI" id="CHEBI:17790"/>
        <dbReference type="ChEBI" id="CHEBI:140522"/>
        <dbReference type="ChEBI" id="CHEBI:140523"/>
        <dbReference type="EC" id="3.1.1.11"/>
    </reaction>
</comment>
<evidence type="ECO:0000259" key="25">
    <source>
        <dbReference type="Pfam" id="PF01095"/>
    </source>
</evidence>
<evidence type="ECO:0000256" key="17">
    <source>
        <dbReference type="ARBA" id="ARBA00037707"/>
    </source>
</evidence>
<evidence type="ECO:0000256" key="3">
    <source>
        <dbReference type="ARBA" id="ARBA00008834"/>
    </source>
</evidence>
<evidence type="ECO:0000313" key="29">
    <source>
        <dbReference type="EMBL" id="KAF7155291.1"/>
    </source>
</evidence>
<keyword evidence="9" id="KW-0677">Repeat</keyword>
<evidence type="ECO:0000256" key="8">
    <source>
        <dbReference type="ARBA" id="ARBA00022729"/>
    </source>
</evidence>
<comment type="function">
    <text evidence="17">Involved in maceration and soft-rotting of plant tissue. Hydrolyzes the 1,4-alpha glycosidic bonds of de-esterified pectate in the smooth region of the plant cell wall.</text>
</comment>
<dbReference type="SMART" id="SM00710">
    <property type="entry name" value="PbH1"/>
    <property type="match status" value="9"/>
</dbReference>
<evidence type="ECO:0000256" key="23">
    <source>
        <dbReference type="PROSITE-ProRule" id="PRU10040"/>
    </source>
</evidence>
<evidence type="ECO:0000256" key="5">
    <source>
        <dbReference type="ARBA" id="ARBA00012736"/>
    </source>
</evidence>